<feature type="domain" description="FMN-binding" evidence="2">
    <location>
        <begin position="80"/>
        <end position="155"/>
    </location>
</feature>
<dbReference type="SMART" id="SM00900">
    <property type="entry name" value="FMN_bind"/>
    <property type="match status" value="1"/>
</dbReference>
<evidence type="ECO:0000256" key="1">
    <source>
        <dbReference type="SAM" id="MobiDB-lite"/>
    </source>
</evidence>
<feature type="region of interest" description="Disordered" evidence="1">
    <location>
        <begin position="37"/>
        <end position="64"/>
    </location>
</feature>
<organism evidence="3">
    <name type="scientific">freshwater metagenome</name>
    <dbReference type="NCBI Taxonomy" id="449393"/>
    <lineage>
        <taxon>unclassified sequences</taxon>
        <taxon>metagenomes</taxon>
        <taxon>ecological metagenomes</taxon>
    </lineage>
</organism>
<reference evidence="3" key="1">
    <citation type="submission" date="2020-05" db="EMBL/GenBank/DDBJ databases">
        <authorList>
            <person name="Chiriac C."/>
            <person name="Salcher M."/>
            <person name="Ghai R."/>
            <person name="Kavagutti S V."/>
        </authorList>
    </citation>
    <scope>NUCLEOTIDE SEQUENCE</scope>
</reference>
<name>A0A6J7D7U0_9ZZZZ</name>
<accession>A0A6J7D7U0</accession>
<dbReference type="Pfam" id="PF04205">
    <property type="entry name" value="FMN_bind"/>
    <property type="match status" value="1"/>
</dbReference>
<gene>
    <name evidence="3" type="ORF">UFOPK3402_00418</name>
</gene>
<proteinExistence type="predicted"/>
<dbReference type="Gene3D" id="3.90.1010.20">
    <property type="match status" value="1"/>
</dbReference>
<feature type="compositionally biased region" description="Low complexity" evidence="1">
    <location>
        <begin position="46"/>
        <end position="64"/>
    </location>
</feature>
<protein>
    <submittedName>
        <fullName evidence="3">Unannotated protein</fullName>
    </submittedName>
</protein>
<dbReference type="EMBL" id="CAFBLS010000034">
    <property type="protein sequence ID" value="CAB4865218.1"/>
    <property type="molecule type" value="Genomic_DNA"/>
</dbReference>
<dbReference type="AlphaFoldDB" id="A0A6J7D7U0"/>
<evidence type="ECO:0000313" key="3">
    <source>
        <dbReference type="EMBL" id="CAB4865218.1"/>
    </source>
</evidence>
<dbReference type="InterPro" id="IPR007329">
    <property type="entry name" value="FMN-bd"/>
</dbReference>
<sequence>MTEVGFLRRVAPAVLLAAAGGLLLYLLPSAGDADTSSGEDIGFTDAPGATSTAPAGGTTASSAAPANAKRVIKGDVINFRFGTLQVKVALQGTTIVNIATITAPGGSYQRYTDRAIPEMKSKILAAQSTRVAAASGATYTSMAYAQSVQSALDKA</sequence>
<evidence type="ECO:0000259" key="2">
    <source>
        <dbReference type="SMART" id="SM00900"/>
    </source>
</evidence>
<dbReference type="GO" id="GO:0016020">
    <property type="term" value="C:membrane"/>
    <property type="evidence" value="ECO:0007669"/>
    <property type="project" value="InterPro"/>
</dbReference>
<dbReference type="GO" id="GO:0010181">
    <property type="term" value="F:FMN binding"/>
    <property type="evidence" value="ECO:0007669"/>
    <property type="project" value="InterPro"/>
</dbReference>